<evidence type="ECO:0008006" key="3">
    <source>
        <dbReference type="Google" id="ProtNLM"/>
    </source>
</evidence>
<comment type="caution">
    <text evidence="1">The sequence shown here is derived from an EMBL/GenBank/DDBJ whole genome shotgun (WGS) entry which is preliminary data.</text>
</comment>
<dbReference type="AlphaFoldDB" id="A0AAD5BM86"/>
<dbReference type="PANTHER" id="PTHR33103">
    <property type="entry name" value="OS01G0153900 PROTEIN"/>
    <property type="match status" value="1"/>
</dbReference>
<proteinExistence type="predicted"/>
<dbReference type="Pfam" id="PF05056">
    <property type="entry name" value="DUF674"/>
    <property type="match status" value="1"/>
</dbReference>
<evidence type="ECO:0000313" key="2">
    <source>
        <dbReference type="Proteomes" id="UP001206925"/>
    </source>
</evidence>
<dbReference type="PANTHER" id="PTHR33103:SF19">
    <property type="entry name" value="OS09G0544700 PROTEIN"/>
    <property type="match status" value="1"/>
</dbReference>
<gene>
    <name evidence="1" type="ORF">M8C21_015263</name>
</gene>
<dbReference type="InterPro" id="IPR007750">
    <property type="entry name" value="DUF674"/>
</dbReference>
<reference evidence="1" key="1">
    <citation type="submission" date="2022-06" db="EMBL/GenBank/DDBJ databases">
        <title>Uncovering the hologenomic basis of an extraordinary plant invasion.</title>
        <authorList>
            <person name="Bieker V.C."/>
            <person name="Martin M.D."/>
            <person name="Gilbert T."/>
            <person name="Hodgins K."/>
            <person name="Battlay P."/>
            <person name="Petersen B."/>
            <person name="Wilson J."/>
        </authorList>
    </citation>
    <scope>NUCLEOTIDE SEQUENCE</scope>
    <source>
        <strain evidence="1">AA19_3_7</strain>
        <tissue evidence="1">Leaf</tissue>
    </source>
</reference>
<name>A0AAD5BM86_AMBAR</name>
<evidence type="ECO:0000313" key="1">
    <source>
        <dbReference type="EMBL" id="KAI7725001.1"/>
    </source>
</evidence>
<sequence length="236" mass="26073">MADSKVTLKLLIDKKGQRVLYAESGTDFVDFLFSLLVLPAGTAIKLLGTVGGLANLHKSVKDLNNDYILPSQNKDVLLKPKSSAPFYSPNQVPLLPTEPFLLPSPKNSESRLYTCGRCKSTIRSISSICCPSAGCYGKMSAIDDSYVLRSVPDAKGGFVRELVTYMVMDDLSVSPMSTISNVTMLNKFNIKDLDELEERVVHIGMNEGIFQPKLKMLMLLWKLLINKMDERIGSMG</sequence>
<accession>A0AAD5BM86</accession>
<keyword evidence="2" id="KW-1185">Reference proteome</keyword>
<dbReference type="Proteomes" id="UP001206925">
    <property type="component" value="Unassembled WGS sequence"/>
</dbReference>
<protein>
    <recommendedName>
        <fullName evidence="3">DUF674 domain-containing protein</fullName>
    </recommendedName>
</protein>
<feature type="non-terminal residue" evidence="1">
    <location>
        <position position="1"/>
    </location>
</feature>
<dbReference type="EMBL" id="JAMZMK010012103">
    <property type="protein sequence ID" value="KAI7725001.1"/>
    <property type="molecule type" value="Genomic_DNA"/>
</dbReference>
<organism evidence="1 2">
    <name type="scientific">Ambrosia artemisiifolia</name>
    <name type="common">Common ragweed</name>
    <dbReference type="NCBI Taxonomy" id="4212"/>
    <lineage>
        <taxon>Eukaryota</taxon>
        <taxon>Viridiplantae</taxon>
        <taxon>Streptophyta</taxon>
        <taxon>Embryophyta</taxon>
        <taxon>Tracheophyta</taxon>
        <taxon>Spermatophyta</taxon>
        <taxon>Magnoliopsida</taxon>
        <taxon>eudicotyledons</taxon>
        <taxon>Gunneridae</taxon>
        <taxon>Pentapetalae</taxon>
        <taxon>asterids</taxon>
        <taxon>campanulids</taxon>
        <taxon>Asterales</taxon>
        <taxon>Asteraceae</taxon>
        <taxon>Asteroideae</taxon>
        <taxon>Heliantheae alliance</taxon>
        <taxon>Heliantheae</taxon>
        <taxon>Ambrosia</taxon>
    </lineage>
</organism>